<dbReference type="InterPro" id="IPR010105">
    <property type="entry name" value="TonB_sidphr_rcpt"/>
</dbReference>
<dbReference type="PANTHER" id="PTHR32552">
    <property type="entry name" value="FERRICHROME IRON RECEPTOR-RELATED"/>
    <property type="match status" value="1"/>
</dbReference>
<evidence type="ECO:0000256" key="6">
    <source>
        <dbReference type="ARBA" id="ARBA00022692"/>
    </source>
</evidence>
<keyword evidence="8" id="KW-0408">Iron</keyword>
<dbReference type="PROSITE" id="PS52016">
    <property type="entry name" value="TONB_DEPENDENT_REC_3"/>
    <property type="match status" value="1"/>
</dbReference>
<dbReference type="Pfam" id="PF00593">
    <property type="entry name" value="TonB_dep_Rec_b-barrel"/>
    <property type="match status" value="1"/>
</dbReference>
<dbReference type="GO" id="GO:0015891">
    <property type="term" value="P:siderophore transport"/>
    <property type="evidence" value="ECO:0007669"/>
    <property type="project" value="InterPro"/>
</dbReference>
<dbReference type="InterPro" id="IPR039426">
    <property type="entry name" value="TonB-dep_rcpt-like"/>
</dbReference>
<organism evidence="19 20">
    <name type="scientific">Flavobacterium johnsoniae</name>
    <name type="common">Cytophaga johnsonae</name>
    <dbReference type="NCBI Taxonomy" id="986"/>
    <lineage>
        <taxon>Bacteria</taxon>
        <taxon>Pseudomonadati</taxon>
        <taxon>Bacteroidota</taxon>
        <taxon>Flavobacteriia</taxon>
        <taxon>Flavobacteriales</taxon>
        <taxon>Flavobacteriaceae</taxon>
        <taxon>Flavobacterium</taxon>
    </lineage>
</organism>
<evidence type="ECO:0000256" key="2">
    <source>
        <dbReference type="ARBA" id="ARBA00009810"/>
    </source>
</evidence>
<evidence type="ECO:0000256" key="16">
    <source>
        <dbReference type="SAM" id="SignalP"/>
    </source>
</evidence>
<dbReference type="InterPro" id="IPR037066">
    <property type="entry name" value="Plug_dom_sf"/>
</dbReference>
<dbReference type="RefSeq" id="WP_073410684.1">
    <property type="nucleotide sequence ID" value="NZ_FQWH01000012.1"/>
</dbReference>
<dbReference type="InterPro" id="IPR036942">
    <property type="entry name" value="Beta-barrel_TonB_sf"/>
</dbReference>
<keyword evidence="11 14" id="KW-0472">Membrane</keyword>
<keyword evidence="3 14" id="KW-0813">Transport</keyword>
<evidence type="ECO:0000256" key="7">
    <source>
        <dbReference type="ARBA" id="ARBA00022729"/>
    </source>
</evidence>
<evidence type="ECO:0000256" key="14">
    <source>
        <dbReference type="PROSITE-ProRule" id="PRU01360"/>
    </source>
</evidence>
<dbReference type="InterPro" id="IPR000531">
    <property type="entry name" value="Beta-barrel_TonB"/>
</dbReference>
<keyword evidence="4 14" id="KW-1134">Transmembrane beta strand</keyword>
<dbReference type="GO" id="GO:0015344">
    <property type="term" value="F:siderophore uptake transmembrane transporter activity"/>
    <property type="evidence" value="ECO:0007669"/>
    <property type="project" value="TreeGrafter"/>
</dbReference>
<accession>A0A1M5TRN1</accession>
<dbReference type="Proteomes" id="UP000184112">
    <property type="component" value="Unassembled WGS sequence"/>
</dbReference>
<dbReference type="SUPFAM" id="SSF56935">
    <property type="entry name" value="Porins"/>
    <property type="match status" value="1"/>
</dbReference>
<evidence type="ECO:0000256" key="8">
    <source>
        <dbReference type="ARBA" id="ARBA00023004"/>
    </source>
</evidence>
<keyword evidence="9" id="KW-0406">Ion transport</keyword>
<keyword evidence="5" id="KW-0410">Iron transport</keyword>
<dbReference type="Gene3D" id="2.60.40.1120">
    <property type="entry name" value="Carboxypeptidase-like, regulatory domain"/>
    <property type="match status" value="1"/>
</dbReference>
<name>A0A1M5TRN1_FLAJO</name>
<evidence type="ECO:0000256" key="12">
    <source>
        <dbReference type="ARBA" id="ARBA00023170"/>
    </source>
</evidence>
<dbReference type="GO" id="GO:0038023">
    <property type="term" value="F:signaling receptor activity"/>
    <property type="evidence" value="ECO:0007669"/>
    <property type="project" value="InterPro"/>
</dbReference>
<dbReference type="GO" id="GO:0009279">
    <property type="term" value="C:cell outer membrane"/>
    <property type="evidence" value="ECO:0007669"/>
    <property type="project" value="UniProtKB-SubCell"/>
</dbReference>
<evidence type="ECO:0000256" key="4">
    <source>
        <dbReference type="ARBA" id="ARBA00022452"/>
    </source>
</evidence>
<dbReference type="AlphaFoldDB" id="A0A1M5TRN1"/>
<evidence type="ECO:0000256" key="15">
    <source>
        <dbReference type="RuleBase" id="RU003357"/>
    </source>
</evidence>
<dbReference type="Gene3D" id="2.170.130.10">
    <property type="entry name" value="TonB-dependent receptor, plug domain"/>
    <property type="match status" value="1"/>
</dbReference>
<evidence type="ECO:0000259" key="17">
    <source>
        <dbReference type="Pfam" id="PF00593"/>
    </source>
</evidence>
<protein>
    <submittedName>
        <fullName evidence="19">Iron complex outermembrane recepter protein</fullName>
    </submittedName>
</protein>
<feature type="signal peptide" evidence="16">
    <location>
        <begin position="1"/>
        <end position="20"/>
    </location>
</feature>
<dbReference type="EMBL" id="FQWH01000012">
    <property type="protein sequence ID" value="SHH53384.1"/>
    <property type="molecule type" value="Genomic_DNA"/>
</dbReference>
<feature type="domain" description="TonB-dependent receptor plug" evidence="18">
    <location>
        <begin position="132"/>
        <end position="230"/>
    </location>
</feature>
<dbReference type="Pfam" id="PF07715">
    <property type="entry name" value="Plug"/>
    <property type="match status" value="1"/>
</dbReference>
<evidence type="ECO:0000259" key="18">
    <source>
        <dbReference type="Pfam" id="PF07715"/>
    </source>
</evidence>
<dbReference type="PANTHER" id="PTHR32552:SF68">
    <property type="entry name" value="FERRICHROME OUTER MEMBRANE TRANSPORTER_PHAGE RECEPTOR"/>
    <property type="match status" value="1"/>
</dbReference>
<keyword evidence="12" id="KW-0675">Receptor</keyword>
<evidence type="ECO:0000313" key="20">
    <source>
        <dbReference type="Proteomes" id="UP000184112"/>
    </source>
</evidence>
<keyword evidence="7 16" id="KW-0732">Signal</keyword>
<reference evidence="19 20" key="1">
    <citation type="submission" date="2016-11" db="EMBL/GenBank/DDBJ databases">
        <authorList>
            <person name="Jaros S."/>
            <person name="Januszkiewicz K."/>
            <person name="Wedrychowicz H."/>
        </authorList>
    </citation>
    <scope>NUCLEOTIDE SEQUENCE [LARGE SCALE GENOMIC DNA]</scope>
    <source>
        <strain evidence="19 20">DSM 6792</strain>
    </source>
</reference>
<evidence type="ECO:0000313" key="19">
    <source>
        <dbReference type="EMBL" id="SHH53384.1"/>
    </source>
</evidence>
<proteinExistence type="inferred from homology"/>
<dbReference type="CDD" id="cd01347">
    <property type="entry name" value="ligand_gated_channel"/>
    <property type="match status" value="1"/>
</dbReference>
<feature type="domain" description="TonB-dependent receptor-like beta-barrel" evidence="17">
    <location>
        <begin position="306"/>
        <end position="783"/>
    </location>
</feature>
<evidence type="ECO:0000256" key="1">
    <source>
        <dbReference type="ARBA" id="ARBA00004571"/>
    </source>
</evidence>
<dbReference type="InterPro" id="IPR012910">
    <property type="entry name" value="Plug_dom"/>
</dbReference>
<comment type="similarity">
    <text evidence="2 14 15">Belongs to the TonB-dependent receptor family.</text>
</comment>
<dbReference type="Pfam" id="PF13715">
    <property type="entry name" value="CarbopepD_reg_2"/>
    <property type="match status" value="1"/>
</dbReference>
<dbReference type="NCBIfam" id="TIGR01783">
    <property type="entry name" value="TonB-siderophor"/>
    <property type="match status" value="1"/>
</dbReference>
<comment type="subcellular location">
    <subcellularLocation>
        <location evidence="1 14">Cell outer membrane</location>
        <topology evidence="1 14">Multi-pass membrane protein</topology>
    </subcellularLocation>
</comment>
<dbReference type="SUPFAM" id="SSF49464">
    <property type="entry name" value="Carboxypeptidase regulatory domain-like"/>
    <property type="match status" value="1"/>
</dbReference>
<keyword evidence="6 14" id="KW-0812">Transmembrane</keyword>
<gene>
    <name evidence="19" type="ORF">SAMN05444388_11214</name>
</gene>
<evidence type="ECO:0000256" key="9">
    <source>
        <dbReference type="ARBA" id="ARBA00023065"/>
    </source>
</evidence>
<evidence type="ECO:0000256" key="13">
    <source>
        <dbReference type="ARBA" id="ARBA00023237"/>
    </source>
</evidence>
<evidence type="ECO:0000256" key="11">
    <source>
        <dbReference type="ARBA" id="ARBA00023136"/>
    </source>
</evidence>
<keyword evidence="10 15" id="KW-0798">TonB box</keyword>
<evidence type="ECO:0000256" key="5">
    <source>
        <dbReference type="ARBA" id="ARBA00022496"/>
    </source>
</evidence>
<dbReference type="Gene3D" id="2.40.170.20">
    <property type="entry name" value="TonB-dependent receptor, beta-barrel domain"/>
    <property type="match status" value="1"/>
</dbReference>
<evidence type="ECO:0000256" key="3">
    <source>
        <dbReference type="ARBA" id="ARBA00022448"/>
    </source>
</evidence>
<sequence length="814" mass="90920">MKFTYLFLMLAFFTIGQAQNAKITGRITSENNEAVSYASVSIKSPKKNTTSDDKGNFEISNLTPGNYTIYFSAMGFSVQEKTVELHENENLELSISLQENINTLQTVEITGRKEKSYKNTKSFIGAKTEIALKDLPQAVSYATKELIADQGSIRVGEVVKNFSGVSQFTFYDDISIRGFRINGGSNTQLLNGMRTSTGFWKQPLANYLERVEVLKGPSSALFGNASPGGVLNRVTKKPLDQAANSVSFSTGSFNTLRALADFTGPLTEDKSLLYRLNLGYENANSFRDLQFDKNIVIAPSLSFLPNDKTSVNFDLIYTGSKSNLDRGQSTYENNLYSTKISNSLNSTNDYLNEETYIVTTSLNHQFTDRLSFSASYIRTGYTEDLLEHRGANKYASAGDGSTIPTAIEMQVFQRKRKRYIDNLSAFFKYQAKTGALDHNLIAGYDYAQEQVPSGGSQLQATGYRNAANNGSIATYDPAKKNLYLLDSKGNPVPNVAHFDLTNPMASQQLKDMSKYFYVARPFDPTYYSLYGVYLQDHIKFGAFQALIGVRYDEYSDKENYKKATEKKVKQHSFLPRFGLTYTLNPNINLYGTYVKGYNPQTASSLSNPNAGGPFDPLESNMVEFGGKSSWFKEKLFVTVALFKIQQKNTLYPANDPTNPDLMRSIGQEESKGIEIDVNGSITRNWSISAAYSYNEAAITESPVESEIGRQKPNTPKQQGNVWTRYNFTDGALKDFGVAFGSNFVTTRNLSQTVTQTIPGYTLFNAALYYNINKFKIQLNANNITNKTYWVGGYDYIRLFPGAPSNWLLTLGYSF</sequence>
<keyword evidence="13 14" id="KW-0998">Cell outer membrane</keyword>
<feature type="chain" id="PRO_5012680378" evidence="16">
    <location>
        <begin position="21"/>
        <end position="814"/>
    </location>
</feature>
<dbReference type="InterPro" id="IPR008969">
    <property type="entry name" value="CarboxyPept-like_regulatory"/>
</dbReference>
<evidence type="ECO:0000256" key="10">
    <source>
        <dbReference type="ARBA" id="ARBA00023077"/>
    </source>
</evidence>